<proteinExistence type="predicted"/>
<evidence type="ECO:0008006" key="4">
    <source>
        <dbReference type="Google" id="ProtNLM"/>
    </source>
</evidence>
<dbReference type="AlphaFoldDB" id="A0A938Y1Q3"/>
<comment type="caution">
    <text evidence="2">The sequence shown here is derived from an EMBL/GenBank/DDBJ whole genome shotgun (WGS) entry which is preliminary data.</text>
</comment>
<evidence type="ECO:0000256" key="1">
    <source>
        <dbReference type="SAM" id="Phobius"/>
    </source>
</evidence>
<protein>
    <recommendedName>
        <fullName evidence="4">Spermine synthase</fullName>
    </recommendedName>
</protein>
<dbReference type="RefSeq" id="WP_204519411.1">
    <property type="nucleotide sequence ID" value="NZ_BAABIN010000012.1"/>
</dbReference>
<dbReference type="EMBL" id="JAFBEB010000014">
    <property type="protein sequence ID" value="MBM7591716.1"/>
    <property type="molecule type" value="Genomic_DNA"/>
</dbReference>
<keyword evidence="3" id="KW-1185">Reference proteome</keyword>
<keyword evidence="1" id="KW-0472">Membrane</keyword>
<dbReference type="InterPro" id="IPR029063">
    <property type="entry name" value="SAM-dependent_MTases_sf"/>
</dbReference>
<dbReference type="Pfam" id="PF01564">
    <property type="entry name" value="Spermine_synth"/>
    <property type="match status" value="1"/>
</dbReference>
<dbReference type="Gene3D" id="3.40.50.150">
    <property type="entry name" value="Vaccinia Virus protein VP39"/>
    <property type="match status" value="1"/>
</dbReference>
<evidence type="ECO:0000313" key="3">
    <source>
        <dbReference type="Proteomes" id="UP000717624"/>
    </source>
</evidence>
<dbReference type="CDD" id="cd02440">
    <property type="entry name" value="AdoMet_MTases"/>
    <property type="match status" value="1"/>
</dbReference>
<organism evidence="2 3">
    <name type="scientific">Brevibacillus fulvus</name>
    <dbReference type="NCBI Taxonomy" id="1125967"/>
    <lineage>
        <taxon>Bacteria</taxon>
        <taxon>Bacillati</taxon>
        <taxon>Bacillota</taxon>
        <taxon>Bacilli</taxon>
        <taxon>Bacillales</taxon>
        <taxon>Paenibacillaceae</taxon>
        <taxon>Brevibacillus</taxon>
    </lineage>
</organism>
<keyword evidence="1" id="KW-0812">Transmembrane</keyword>
<name>A0A938Y1Q3_9BACL</name>
<reference evidence="2" key="1">
    <citation type="submission" date="2021-01" db="EMBL/GenBank/DDBJ databases">
        <title>Genomic Encyclopedia of Type Strains, Phase IV (KMG-IV): sequencing the most valuable type-strain genomes for metagenomic binning, comparative biology and taxonomic classification.</title>
        <authorList>
            <person name="Goeker M."/>
        </authorList>
    </citation>
    <scope>NUCLEOTIDE SEQUENCE</scope>
    <source>
        <strain evidence="2">DSM 25523</strain>
    </source>
</reference>
<keyword evidence="1" id="KW-1133">Transmembrane helix</keyword>
<dbReference type="SUPFAM" id="SSF53335">
    <property type="entry name" value="S-adenosyl-L-methionine-dependent methyltransferases"/>
    <property type="match status" value="1"/>
</dbReference>
<gene>
    <name evidence="2" type="ORF">JOD01_003367</name>
</gene>
<evidence type="ECO:0000313" key="2">
    <source>
        <dbReference type="EMBL" id="MBM7591716.1"/>
    </source>
</evidence>
<sequence length="340" mass="40016">MKNKKLDLEQVMEDWGKDLRMRNEFFNYVLYDGGYIPNGQEDLLYKVFSPDTYKKFIAPQLGKMKMDPGIVLQNPYINLIELTNIKKGDWKIDVFLREPFQLQLVDAKRDGLKIKPRLGYFDIPVPYYRLTRNGIPWMSISASEMLTMRDAVAGVSGHVLVAGIGLGYFPFITSLKESVKKITLVEIDENIIEIFETKILPQFPRKEKIEIVHADAIQYFQEHHQQFDSHFIDIWQGSDFESVKLYMQFKAVELREGTKNVYHWIEDSLRDFISNQFMNFIRYRYLKLDNYYSKPYFFKDEDMEKTFETMGIDSPTSQKAVRQLIAHPDQVIDAYILATV</sequence>
<dbReference type="Proteomes" id="UP000717624">
    <property type="component" value="Unassembled WGS sequence"/>
</dbReference>
<accession>A0A938Y1Q3</accession>
<feature type="transmembrane region" description="Helical" evidence="1">
    <location>
        <begin position="151"/>
        <end position="171"/>
    </location>
</feature>